<keyword evidence="1" id="KW-1133">Transmembrane helix</keyword>
<dbReference type="Pfam" id="PF13630">
    <property type="entry name" value="SdpI"/>
    <property type="match status" value="1"/>
</dbReference>
<sequence>MFNDLRNILPSVLLFLLGVLSIGVGLPLYWNKIPPNPFYGIRIPKALESEESWYTINHVGGKKIVVAGICFIMLALILLFSPQIFHHYDRQENVLFFLGLVSIGVIIGISTTTESNKKE</sequence>
<organism evidence="2 3">
    <name type="scientific">Acidithiobacillus thiooxidans ATCC 19377</name>
    <dbReference type="NCBI Taxonomy" id="637390"/>
    <lineage>
        <taxon>Bacteria</taxon>
        <taxon>Pseudomonadati</taxon>
        <taxon>Pseudomonadota</taxon>
        <taxon>Acidithiobacillia</taxon>
        <taxon>Acidithiobacillales</taxon>
        <taxon>Acidithiobacillaceae</taxon>
        <taxon>Acidithiobacillus</taxon>
    </lineage>
</organism>
<dbReference type="RefSeq" id="WP_142088829.1">
    <property type="nucleotide sequence ID" value="NZ_SZUV01000001.1"/>
</dbReference>
<accession>A0A543Q8E6</accession>
<evidence type="ECO:0008006" key="4">
    <source>
        <dbReference type="Google" id="ProtNLM"/>
    </source>
</evidence>
<feature type="transmembrane region" description="Helical" evidence="1">
    <location>
        <begin position="12"/>
        <end position="30"/>
    </location>
</feature>
<dbReference type="EMBL" id="SZUV01000001">
    <property type="protein sequence ID" value="TQN52580.1"/>
    <property type="molecule type" value="Genomic_DNA"/>
</dbReference>
<feature type="transmembrane region" description="Helical" evidence="1">
    <location>
        <begin position="64"/>
        <end position="82"/>
    </location>
</feature>
<proteinExistence type="predicted"/>
<evidence type="ECO:0000256" key="1">
    <source>
        <dbReference type="SAM" id="Phobius"/>
    </source>
</evidence>
<comment type="caution">
    <text evidence="2">The sequence shown here is derived from an EMBL/GenBank/DDBJ whole genome shotgun (WGS) entry which is preliminary data.</text>
</comment>
<feature type="transmembrane region" description="Helical" evidence="1">
    <location>
        <begin position="94"/>
        <end position="113"/>
    </location>
</feature>
<protein>
    <recommendedName>
        <fullName evidence="4">SdpI family protein</fullName>
    </recommendedName>
</protein>
<gene>
    <name evidence="2" type="ORF">DLNHIDIE_02472</name>
</gene>
<keyword evidence="1" id="KW-0472">Membrane</keyword>
<dbReference type="Proteomes" id="UP000315403">
    <property type="component" value="Unassembled WGS sequence"/>
</dbReference>
<reference evidence="2 3" key="1">
    <citation type="submission" date="2019-03" db="EMBL/GenBank/DDBJ databases">
        <title>New insights into Acidothiobacillus thiooxidans sulfur metabolism through coupled gene expression, solution geochemistry, microscopy and spectroscopy analyses.</title>
        <authorList>
            <person name="Camacho D."/>
            <person name="Frazao R."/>
            <person name="Fouillen A."/>
            <person name="Nanci A."/>
            <person name="Lang B.F."/>
            <person name="Apte S.C."/>
            <person name="Baron C."/>
            <person name="Warren L.A."/>
        </authorList>
    </citation>
    <scope>NUCLEOTIDE SEQUENCE [LARGE SCALE GENOMIC DNA]</scope>
    <source>
        <strain evidence="2 3">ATCC 19377</strain>
    </source>
</reference>
<evidence type="ECO:0000313" key="3">
    <source>
        <dbReference type="Proteomes" id="UP000315403"/>
    </source>
</evidence>
<dbReference type="AlphaFoldDB" id="A0A543Q8E6"/>
<keyword evidence="1" id="KW-0812">Transmembrane</keyword>
<evidence type="ECO:0000313" key="2">
    <source>
        <dbReference type="EMBL" id="TQN52580.1"/>
    </source>
</evidence>
<name>A0A543Q8E6_ACITH</name>
<dbReference type="InterPro" id="IPR025962">
    <property type="entry name" value="SdpI/YhfL"/>
</dbReference>